<reference evidence="2" key="1">
    <citation type="submission" date="2017-06" db="EMBL/GenBank/DDBJ databases">
        <authorList>
            <person name="Varghese N."/>
            <person name="Submissions S."/>
        </authorList>
    </citation>
    <scope>NUCLEOTIDE SEQUENCE [LARGE SCALE GENOMIC DNA]</scope>
    <source>
        <strain evidence="2">DSM 45207</strain>
    </source>
</reference>
<keyword evidence="2" id="KW-1185">Reference proteome</keyword>
<dbReference type="RefSeq" id="WP_089300868.1">
    <property type="nucleotide sequence ID" value="NZ_FZNW01000007.1"/>
</dbReference>
<dbReference type="Proteomes" id="UP000198348">
    <property type="component" value="Unassembled WGS sequence"/>
</dbReference>
<evidence type="ECO:0000313" key="1">
    <source>
        <dbReference type="EMBL" id="SNR48087.1"/>
    </source>
</evidence>
<accession>A0A238WNM9</accession>
<proteinExistence type="predicted"/>
<dbReference type="EMBL" id="FZNW01000007">
    <property type="protein sequence ID" value="SNR48087.1"/>
    <property type="molecule type" value="Genomic_DNA"/>
</dbReference>
<name>A0A238WNM9_9PSEU</name>
<organism evidence="1 2">
    <name type="scientific">Haloechinothrix alba</name>
    <dbReference type="NCBI Taxonomy" id="664784"/>
    <lineage>
        <taxon>Bacteria</taxon>
        <taxon>Bacillati</taxon>
        <taxon>Actinomycetota</taxon>
        <taxon>Actinomycetes</taxon>
        <taxon>Pseudonocardiales</taxon>
        <taxon>Pseudonocardiaceae</taxon>
        <taxon>Haloechinothrix</taxon>
    </lineage>
</organism>
<gene>
    <name evidence="1" type="ORF">SAMN06265360_10725</name>
</gene>
<dbReference type="AlphaFoldDB" id="A0A238WNM9"/>
<dbReference type="OrthoDB" id="9775296at2"/>
<protein>
    <submittedName>
        <fullName evidence="1">Uncharacterized protein</fullName>
    </submittedName>
</protein>
<sequence length="92" mass="9783">MRRAEHEIGDGARAYRVDVRVNNAGAMPLGGFVDEADEVSRTTSDMNVWGPLRGLGGDDRVLTSIDPAGRAADERRIARQAAPPGEQPPTAA</sequence>
<evidence type="ECO:0000313" key="2">
    <source>
        <dbReference type="Proteomes" id="UP000198348"/>
    </source>
</evidence>